<proteinExistence type="predicted"/>
<keyword evidence="2" id="KW-1185">Reference proteome</keyword>
<evidence type="ECO:0008006" key="3">
    <source>
        <dbReference type="Google" id="ProtNLM"/>
    </source>
</evidence>
<reference evidence="1 2" key="1">
    <citation type="submission" date="2020-08" db="EMBL/GenBank/DDBJ databases">
        <title>Sequencing the genomes of 1000 actinobacteria strains.</title>
        <authorList>
            <person name="Klenk H.-P."/>
        </authorList>
    </citation>
    <scope>NUCLEOTIDE SEQUENCE [LARGE SCALE GENOMIC DNA]</scope>
    <source>
        <strain evidence="1 2">DSM 102122</strain>
    </source>
</reference>
<dbReference type="RefSeq" id="WP_221441231.1">
    <property type="nucleotide sequence ID" value="NZ_JACHMM010000001.1"/>
</dbReference>
<evidence type="ECO:0000313" key="2">
    <source>
        <dbReference type="Proteomes" id="UP000542813"/>
    </source>
</evidence>
<dbReference type="Proteomes" id="UP000542813">
    <property type="component" value="Unassembled WGS sequence"/>
</dbReference>
<evidence type="ECO:0000313" key="1">
    <source>
        <dbReference type="EMBL" id="MBB5790085.1"/>
    </source>
</evidence>
<organism evidence="1 2">
    <name type="scientific">Jiangella mangrovi</name>
    <dbReference type="NCBI Taxonomy" id="1524084"/>
    <lineage>
        <taxon>Bacteria</taxon>
        <taxon>Bacillati</taxon>
        <taxon>Actinomycetota</taxon>
        <taxon>Actinomycetes</taxon>
        <taxon>Jiangellales</taxon>
        <taxon>Jiangellaceae</taxon>
        <taxon>Jiangella</taxon>
    </lineage>
</organism>
<sequence>MMSAGELERVRPDEAHVAALLTTARAHLASAELLRETDPAGAYGLMYDAARKSMTAILANQGLRATTRGGHIAVYQAVSAQLDPPLGKIVRPFNRMRARRNDVEYPSPERPAVTPDEVAEDLEKAAAIVEMAEKAIPGMGVY</sequence>
<accession>A0A7W9GU56</accession>
<dbReference type="Gene3D" id="1.20.120.330">
    <property type="entry name" value="Nucleotidyltransferases domain 2"/>
    <property type="match status" value="1"/>
</dbReference>
<dbReference type="AlphaFoldDB" id="A0A7W9GU56"/>
<gene>
    <name evidence="1" type="ORF">HD601_004660</name>
</gene>
<comment type="caution">
    <text evidence="1">The sequence shown here is derived from an EMBL/GenBank/DDBJ whole genome shotgun (WGS) entry which is preliminary data.</text>
</comment>
<dbReference type="EMBL" id="JACHMM010000001">
    <property type="protein sequence ID" value="MBB5790085.1"/>
    <property type="molecule type" value="Genomic_DNA"/>
</dbReference>
<protein>
    <recommendedName>
        <fullName evidence="3">HEPN domain-containing protein</fullName>
    </recommendedName>
</protein>
<name>A0A7W9GU56_9ACTN</name>